<keyword evidence="5" id="KW-0460">Magnesium</keyword>
<keyword evidence="7 8" id="KW-0472">Membrane</keyword>
<dbReference type="GO" id="GO:0008324">
    <property type="term" value="F:monoatomic cation transmembrane transporter activity"/>
    <property type="evidence" value="ECO:0007669"/>
    <property type="project" value="InterPro"/>
</dbReference>
<dbReference type="SMART" id="SM00924">
    <property type="entry name" value="MgtE_N"/>
    <property type="match status" value="1"/>
</dbReference>
<dbReference type="GO" id="GO:0016020">
    <property type="term" value="C:membrane"/>
    <property type="evidence" value="ECO:0007669"/>
    <property type="project" value="UniProtKB-SubCell"/>
</dbReference>
<dbReference type="PANTHER" id="PTHR41394">
    <property type="entry name" value="MAGNESIUM TRANSPORTER MGTE"/>
    <property type="match status" value="1"/>
</dbReference>
<dbReference type="SUPFAM" id="SSF161093">
    <property type="entry name" value="MgtE membrane domain-like"/>
    <property type="match status" value="1"/>
</dbReference>
<sequence>MSDEHLHCADKDSTNLLAVTLQNLKLDDTSDARDLSYLSDASHEDLSNIIESITDSYRPVIWAAINRESWWAVLHLLQTATAQHLLTRLTSEQQFSLAADMSESDLIFFADILPSHIVDAFLDRQEPELSEQLQTALAYEEEQVGRYVDNRVLIISSSSSIKRVLEKLQQQQDVQAICLVARGGNFVGMCDWHDLYNTDPVTKAYKIAKQMAPLDHEKKLLDAAQGVNDLPIGGWLPVVKDNNVIGVIAIENLFLRLKEKSLEHFVSEAASEEEDLFTPIKQAAQIRAFWLMANLLTAFLASAVIGMFEKTLQQVVSLAILMPVVASMGGIAGSQTLAVALRGLALNHLHPSNIRMLLGKELKVAAINGAVLGSLIGVIVWQWFDSAGLGFIITVAIFVNGLAAAASGTMIPFVLKVVKVDPAVAGAVILTTVTDIVGFILFLGLGSLLWTLG</sequence>
<keyword evidence="11" id="KW-1185">Reference proteome</keyword>
<keyword evidence="6 8" id="KW-1133">Transmembrane helix</keyword>
<evidence type="ECO:0000256" key="2">
    <source>
        <dbReference type="ARBA" id="ARBA00009749"/>
    </source>
</evidence>
<comment type="caution">
    <text evidence="10">The sequence shown here is derived from an EMBL/GenBank/DDBJ whole genome shotgun (WGS) entry which is preliminary data.</text>
</comment>
<dbReference type="Gene3D" id="1.10.357.20">
    <property type="entry name" value="SLC41 divalent cation transporters, integral membrane domain"/>
    <property type="match status" value="1"/>
</dbReference>
<dbReference type="SUPFAM" id="SSF158791">
    <property type="entry name" value="MgtE N-terminal domain-like"/>
    <property type="match status" value="1"/>
</dbReference>
<name>A0A8J2U8X7_9GAMM</name>
<dbReference type="RefSeq" id="WP_087507157.1">
    <property type="nucleotide sequence ID" value="NZ_BMDX01000021.1"/>
</dbReference>
<comment type="subcellular location">
    <subcellularLocation>
        <location evidence="1">Membrane</location>
        <topology evidence="1">Multi-pass membrane protein</topology>
    </subcellularLocation>
</comment>
<dbReference type="EMBL" id="BMDX01000021">
    <property type="protein sequence ID" value="GGA87221.1"/>
    <property type="molecule type" value="Genomic_DNA"/>
</dbReference>
<dbReference type="SUPFAM" id="SSF54631">
    <property type="entry name" value="CBS-domain pair"/>
    <property type="match status" value="1"/>
</dbReference>
<dbReference type="PANTHER" id="PTHR41394:SF5">
    <property type="entry name" value="SLC41A_MGTE INTEGRAL MEMBRANE DOMAIN-CONTAINING PROTEIN"/>
    <property type="match status" value="1"/>
</dbReference>
<feature type="transmembrane region" description="Helical" evidence="8">
    <location>
        <begin position="362"/>
        <end position="384"/>
    </location>
</feature>
<evidence type="ECO:0000256" key="7">
    <source>
        <dbReference type="ARBA" id="ARBA00023136"/>
    </source>
</evidence>
<feature type="domain" description="Magnesium transporter MgtE intracellular" evidence="9">
    <location>
        <begin position="41"/>
        <end position="144"/>
    </location>
</feature>
<keyword evidence="3" id="KW-0813">Transport</keyword>
<evidence type="ECO:0000256" key="3">
    <source>
        <dbReference type="ARBA" id="ARBA00022448"/>
    </source>
</evidence>
<feature type="transmembrane region" description="Helical" evidence="8">
    <location>
        <begin position="427"/>
        <end position="450"/>
    </location>
</feature>
<dbReference type="OrthoDB" id="9790355at2"/>
<dbReference type="InterPro" id="IPR036739">
    <property type="entry name" value="SLC41_membr_dom_sf"/>
</dbReference>
<dbReference type="Gene3D" id="3.10.580.10">
    <property type="entry name" value="CBS-domain"/>
    <property type="match status" value="1"/>
</dbReference>
<evidence type="ECO:0000256" key="8">
    <source>
        <dbReference type="SAM" id="Phobius"/>
    </source>
</evidence>
<feature type="transmembrane region" description="Helical" evidence="8">
    <location>
        <begin position="390"/>
        <end position="415"/>
    </location>
</feature>
<organism evidence="10 11">
    <name type="scientific">Neiella marina</name>
    <dbReference type="NCBI Taxonomy" id="508461"/>
    <lineage>
        <taxon>Bacteria</taxon>
        <taxon>Pseudomonadati</taxon>
        <taxon>Pseudomonadota</taxon>
        <taxon>Gammaproteobacteria</taxon>
        <taxon>Alteromonadales</taxon>
        <taxon>Echinimonadaceae</taxon>
        <taxon>Neiella</taxon>
    </lineage>
</organism>
<dbReference type="InterPro" id="IPR006667">
    <property type="entry name" value="SLC41_membr_dom"/>
</dbReference>
<gene>
    <name evidence="10" type="ORF">GCM10011369_31610</name>
</gene>
<evidence type="ECO:0000256" key="1">
    <source>
        <dbReference type="ARBA" id="ARBA00004141"/>
    </source>
</evidence>
<feature type="transmembrane region" description="Helical" evidence="8">
    <location>
        <begin position="320"/>
        <end position="341"/>
    </location>
</feature>
<dbReference type="AlphaFoldDB" id="A0A8J2U8X7"/>
<keyword evidence="4 8" id="KW-0812">Transmembrane</keyword>
<dbReference type="InterPro" id="IPR046342">
    <property type="entry name" value="CBS_dom_sf"/>
</dbReference>
<dbReference type="Pfam" id="PF01769">
    <property type="entry name" value="MgtE"/>
    <property type="match status" value="1"/>
</dbReference>
<evidence type="ECO:0000313" key="11">
    <source>
        <dbReference type="Proteomes" id="UP000619743"/>
    </source>
</evidence>
<proteinExistence type="inferred from homology"/>
<feature type="transmembrane region" description="Helical" evidence="8">
    <location>
        <begin position="288"/>
        <end position="308"/>
    </location>
</feature>
<comment type="similarity">
    <text evidence="2">Belongs to the SLC41A transporter family.</text>
</comment>
<accession>A0A8J2U8X7</accession>
<evidence type="ECO:0000256" key="5">
    <source>
        <dbReference type="ARBA" id="ARBA00022842"/>
    </source>
</evidence>
<dbReference type="Pfam" id="PF03448">
    <property type="entry name" value="MgtE_N"/>
    <property type="match status" value="1"/>
</dbReference>
<evidence type="ECO:0000256" key="6">
    <source>
        <dbReference type="ARBA" id="ARBA00022989"/>
    </source>
</evidence>
<dbReference type="InterPro" id="IPR006668">
    <property type="entry name" value="Mg_transptr_MgtE_intracell_dom"/>
</dbReference>
<protein>
    <submittedName>
        <fullName evidence="10">Magnesium transporter</fullName>
    </submittedName>
</protein>
<evidence type="ECO:0000256" key="4">
    <source>
        <dbReference type="ARBA" id="ARBA00022692"/>
    </source>
</evidence>
<reference evidence="11" key="1">
    <citation type="journal article" date="2019" name="Int. J. Syst. Evol. Microbiol.">
        <title>The Global Catalogue of Microorganisms (GCM) 10K type strain sequencing project: providing services to taxonomists for standard genome sequencing and annotation.</title>
        <authorList>
            <consortium name="The Broad Institute Genomics Platform"/>
            <consortium name="The Broad Institute Genome Sequencing Center for Infectious Disease"/>
            <person name="Wu L."/>
            <person name="Ma J."/>
        </authorList>
    </citation>
    <scope>NUCLEOTIDE SEQUENCE [LARGE SCALE GENOMIC DNA]</scope>
    <source>
        <strain evidence="11">CGMCC 1.10130</strain>
    </source>
</reference>
<evidence type="ECO:0000313" key="10">
    <source>
        <dbReference type="EMBL" id="GGA87221.1"/>
    </source>
</evidence>
<dbReference type="Proteomes" id="UP000619743">
    <property type="component" value="Unassembled WGS sequence"/>
</dbReference>
<evidence type="ECO:0000259" key="9">
    <source>
        <dbReference type="SMART" id="SM00924"/>
    </source>
</evidence>